<feature type="signal peptide" evidence="2">
    <location>
        <begin position="1"/>
        <end position="21"/>
    </location>
</feature>
<evidence type="ECO:0000256" key="2">
    <source>
        <dbReference type="SAM" id="SignalP"/>
    </source>
</evidence>
<gene>
    <name evidence="3" type="primary">gb12739</name>
    <name evidence="3" type="ORF">PR202_gb12739</name>
</gene>
<reference evidence="3" key="2">
    <citation type="submission" date="2021-12" db="EMBL/GenBank/DDBJ databases">
        <title>Resequencing data analysis of finger millet.</title>
        <authorList>
            <person name="Hatakeyama M."/>
            <person name="Aluri S."/>
            <person name="Balachadran M.T."/>
            <person name="Sivarajan S.R."/>
            <person name="Poveda L."/>
            <person name="Shimizu-Inatsugi R."/>
            <person name="Schlapbach R."/>
            <person name="Sreeman S.M."/>
            <person name="Shimizu K.K."/>
        </authorList>
    </citation>
    <scope>NUCLEOTIDE SEQUENCE</scope>
</reference>
<feature type="chain" id="PRO_5043484245" description="PLATZ transcription factor family protein" evidence="2">
    <location>
        <begin position="22"/>
        <end position="205"/>
    </location>
</feature>
<keyword evidence="2" id="KW-0732">Signal</keyword>
<dbReference type="PANTHER" id="PTHR31065:SF7">
    <property type="entry name" value="OS01G0517800 PROTEIN"/>
    <property type="match status" value="1"/>
</dbReference>
<evidence type="ECO:0000256" key="1">
    <source>
        <dbReference type="SAM" id="MobiDB-lite"/>
    </source>
</evidence>
<feature type="region of interest" description="Disordered" evidence="1">
    <location>
        <begin position="154"/>
        <end position="205"/>
    </location>
</feature>
<sequence>MAPSWLELLLVTQFFSTCTNHLHSSRNECNLFCIDCEEKPIAFCYYCRTCHHSTHRVIQVRRSSYHNVVRVSELEDILDISTVQTYVINGAKVLFLNERPQLRGVSVGKAMPSSPHKCETCSRALIDEFRFCSLGCNLSGIKKDMEILNRSDNSSECAKKEDAADKGNIGSGVEINTENSTEKNEEPPPKCRHRRKGIPRRAPFF</sequence>
<organism evidence="3 4">
    <name type="scientific">Eleusine coracana subsp. coracana</name>
    <dbReference type="NCBI Taxonomy" id="191504"/>
    <lineage>
        <taxon>Eukaryota</taxon>
        <taxon>Viridiplantae</taxon>
        <taxon>Streptophyta</taxon>
        <taxon>Embryophyta</taxon>
        <taxon>Tracheophyta</taxon>
        <taxon>Spermatophyta</taxon>
        <taxon>Magnoliopsida</taxon>
        <taxon>Liliopsida</taxon>
        <taxon>Poales</taxon>
        <taxon>Poaceae</taxon>
        <taxon>PACMAD clade</taxon>
        <taxon>Chloridoideae</taxon>
        <taxon>Cynodonteae</taxon>
        <taxon>Eleusininae</taxon>
        <taxon>Eleusine</taxon>
    </lineage>
</organism>
<dbReference type="InterPro" id="IPR006734">
    <property type="entry name" value="PLATZ"/>
</dbReference>
<keyword evidence="4" id="KW-1185">Reference proteome</keyword>
<feature type="compositionally biased region" description="Basic residues" evidence="1">
    <location>
        <begin position="190"/>
        <end position="199"/>
    </location>
</feature>
<name>A0AAV5ERW9_ELECO</name>
<evidence type="ECO:0000313" key="3">
    <source>
        <dbReference type="EMBL" id="GJN24960.1"/>
    </source>
</evidence>
<reference evidence="3" key="1">
    <citation type="journal article" date="2018" name="DNA Res.">
        <title>Multiple hybrid de novo genome assembly of finger millet, an orphan allotetraploid crop.</title>
        <authorList>
            <person name="Hatakeyama M."/>
            <person name="Aluri S."/>
            <person name="Balachadran M.T."/>
            <person name="Sivarajan S.R."/>
            <person name="Patrignani A."/>
            <person name="Gruter S."/>
            <person name="Poveda L."/>
            <person name="Shimizu-Inatsugi R."/>
            <person name="Baeten J."/>
            <person name="Francoijs K.J."/>
            <person name="Nataraja K.N."/>
            <person name="Reddy Y.A.N."/>
            <person name="Phadnis S."/>
            <person name="Ravikumar R.L."/>
            <person name="Schlapbach R."/>
            <person name="Sreeman S.M."/>
            <person name="Shimizu K.K."/>
        </authorList>
    </citation>
    <scope>NUCLEOTIDE SEQUENCE</scope>
</reference>
<comment type="caution">
    <text evidence="3">The sequence shown here is derived from an EMBL/GenBank/DDBJ whole genome shotgun (WGS) entry which is preliminary data.</text>
</comment>
<accession>A0AAV5ERW9</accession>
<dbReference type="PANTHER" id="PTHR31065">
    <property type="entry name" value="PLATZ TRANSCRIPTION FACTOR FAMILY PROTEIN"/>
    <property type="match status" value="1"/>
</dbReference>
<feature type="compositionally biased region" description="Basic and acidic residues" evidence="1">
    <location>
        <begin position="180"/>
        <end position="189"/>
    </location>
</feature>
<proteinExistence type="predicted"/>
<evidence type="ECO:0000313" key="4">
    <source>
        <dbReference type="Proteomes" id="UP001054889"/>
    </source>
</evidence>
<dbReference type="EMBL" id="BQKI01000077">
    <property type="protein sequence ID" value="GJN24960.1"/>
    <property type="molecule type" value="Genomic_DNA"/>
</dbReference>
<protein>
    <recommendedName>
        <fullName evidence="5">PLATZ transcription factor family protein</fullName>
    </recommendedName>
</protein>
<dbReference type="Pfam" id="PF04640">
    <property type="entry name" value="PLATZ"/>
    <property type="match status" value="1"/>
</dbReference>
<dbReference type="AlphaFoldDB" id="A0AAV5ERW9"/>
<evidence type="ECO:0008006" key="5">
    <source>
        <dbReference type="Google" id="ProtNLM"/>
    </source>
</evidence>
<dbReference type="Proteomes" id="UP001054889">
    <property type="component" value="Unassembled WGS sequence"/>
</dbReference>